<evidence type="ECO:0000313" key="2">
    <source>
        <dbReference type="EMBL" id="ENH97854.1"/>
    </source>
</evidence>
<dbReference type="PATRIC" id="fig|1308866.3.peg.668"/>
<reference evidence="2 3" key="1">
    <citation type="submission" date="2013-03" db="EMBL/GenBank/DDBJ databases">
        <title>Draft genome sequence of Gracibacillus halophilus YIM-C55.5, a moderately halophilic and thermophilic organism from the Xiaochaidamu salt lake.</title>
        <authorList>
            <person name="Sugumar T."/>
            <person name="Polireddy D.R."/>
            <person name="Antony A."/>
            <person name="Madhava Y.R."/>
            <person name="Sivakumar N."/>
        </authorList>
    </citation>
    <scope>NUCLEOTIDE SEQUENCE [LARGE SCALE GENOMIC DNA]</scope>
    <source>
        <strain evidence="2 3">YIM-C55.5</strain>
    </source>
</reference>
<sequence length="100" mass="12090">MKYKWRKYRMLVKIGIGVIIVSLMIFFIFQFFSSERKARNVVEQFYQYEQSGDFAQSWDLFHSYMQDKFDKSTYVQDRAHVFLDHFGVPTFEVSMGDTKK</sequence>
<dbReference type="SUPFAM" id="SSF54427">
    <property type="entry name" value="NTF2-like"/>
    <property type="match status" value="1"/>
</dbReference>
<gene>
    <name evidence="2" type="ORF">J416_03291</name>
</gene>
<name>N4WF07_9BACI</name>
<evidence type="ECO:0000256" key="1">
    <source>
        <dbReference type="SAM" id="Phobius"/>
    </source>
</evidence>
<comment type="caution">
    <text evidence="2">The sequence shown here is derived from an EMBL/GenBank/DDBJ whole genome shotgun (WGS) entry which is preliminary data.</text>
</comment>
<feature type="transmembrane region" description="Helical" evidence="1">
    <location>
        <begin position="12"/>
        <end position="32"/>
    </location>
</feature>
<dbReference type="EMBL" id="APML01000013">
    <property type="protein sequence ID" value="ENH97854.1"/>
    <property type="molecule type" value="Genomic_DNA"/>
</dbReference>
<keyword evidence="1" id="KW-1133">Transmembrane helix</keyword>
<dbReference type="OrthoDB" id="2720594at2"/>
<dbReference type="eggNOG" id="ENOG50315AK">
    <property type="taxonomic scope" value="Bacteria"/>
</dbReference>
<keyword evidence="1" id="KW-0472">Membrane</keyword>
<dbReference type="InterPro" id="IPR032710">
    <property type="entry name" value="NTF2-like_dom_sf"/>
</dbReference>
<keyword evidence="3" id="KW-1185">Reference proteome</keyword>
<dbReference type="Proteomes" id="UP000012283">
    <property type="component" value="Unassembled WGS sequence"/>
</dbReference>
<dbReference type="RefSeq" id="WP_003464521.1">
    <property type="nucleotide sequence ID" value="NZ_APML01000013.1"/>
</dbReference>
<dbReference type="AlphaFoldDB" id="N4WF07"/>
<accession>N4WF07</accession>
<organism evidence="2 3">
    <name type="scientific">Gracilibacillus halophilus YIM-C55.5</name>
    <dbReference type="NCBI Taxonomy" id="1308866"/>
    <lineage>
        <taxon>Bacteria</taxon>
        <taxon>Bacillati</taxon>
        <taxon>Bacillota</taxon>
        <taxon>Bacilli</taxon>
        <taxon>Bacillales</taxon>
        <taxon>Bacillaceae</taxon>
        <taxon>Gracilibacillus</taxon>
    </lineage>
</organism>
<evidence type="ECO:0000313" key="3">
    <source>
        <dbReference type="Proteomes" id="UP000012283"/>
    </source>
</evidence>
<proteinExistence type="predicted"/>
<dbReference type="STRING" id="1308866.J416_03291"/>
<protein>
    <submittedName>
        <fullName evidence="2">Uncharacterized protein</fullName>
    </submittedName>
</protein>
<keyword evidence="1" id="KW-0812">Transmembrane</keyword>